<dbReference type="GO" id="GO:0000001">
    <property type="term" value="P:mitochondrion inheritance"/>
    <property type="evidence" value="ECO:0007669"/>
    <property type="project" value="EnsemblFungi"/>
</dbReference>
<evidence type="ECO:0000256" key="7">
    <source>
        <dbReference type="ARBA" id="ARBA00023128"/>
    </source>
</evidence>
<dbReference type="PANTHER" id="PTHR31068:SF1">
    <property type="entry name" value="MITOCHONDRIAL DISTRIBUTION AND MORPHOLOGY PROTEIN 32"/>
    <property type="match status" value="1"/>
</dbReference>
<evidence type="ECO:0000256" key="4">
    <source>
        <dbReference type="ARBA" id="ARBA00022792"/>
    </source>
</evidence>
<dbReference type="AlphaFoldDB" id="G8ZM35"/>
<evidence type="ECO:0000256" key="6">
    <source>
        <dbReference type="ARBA" id="ARBA00022989"/>
    </source>
</evidence>
<dbReference type="EMBL" id="HE616742">
    <property type="protein sequence ID" value="CCE89679.1"/>
    <property type="molecule type" value="Genomic_DNA"/>
</dbReference>
<evidence type="ECO:0000313" key="13">
    <source>
        <dbReference type="Proteomes" id="UP000005627"/>
    </source>
</evidence>
<evidence type="ECO:0000256" key="11">
    <source>
        <dbReference type="SAM" id="Phobius"/>
    </source>
</evidence>
<dbReference type="GO" id="GO:0006873">
    <property type="term" value="P:intracellular monoatomic ion homeostasis"/>
    <property type="evidence" value="ECO:0007669"/>
    <property type="project" value="EnsemblFungi"/>
</dbReference>
<dbReference type="InParanoid" id="G8ZM35"/>
<dbReference type="eggNOG" id="ENOG502QQU5">
    <property type="taxonomic scope" value="Eukaryota"/>
</dbReference>
<gene>
    <name evidence="12" type="primary">TDEL0A03470</name>
    <name evidence="12" type="ORF">TDEL_0A03470</name>
</gene>
<accession>G8ZM35</accession>
<keyword evidence="13" id="KW-1185">Reference proteome</keyword>
<keyword evidence="8 11" id="KW-0472">Membrane</keyword>
<evidence type="ECO:0000256" key="2">
    <source>
        <dbReference type="ARBA" id="ARBA00005687"/>
    </source>
</evidence>
<dbReference type="GeneID" id="11502556"/>
<evidence type="ECO:0000256" key="3">
    <source>
        <dbReference type="ARBA" id="ARBA00022692"/>
    </source>
</evidence>
<dbReference type="Proteomes" id="UP000005627">
    <property type="component" value="Chromosome 1"/>
</dbReference>
<keyword evidence="3 11" id="KW-0812">Transmembrane</keyword>
<evidence type="ECO:0000313" key="12">
    <source>
        <dbReference type="EMBL" id="CCE89679.1"/>
    </source>
</evidence>
<evidence type="ECO:0000256" key="10">
    <source>
        <dbReference type="ARBA" id="ARBA00040573"/>
    </source>
</evidence>
<dbReference type="PANTHER" id="PTHR31068">
    <property type="entry name" value="MITOCHONDRIAL DISTRIBUTION AND MORPHOLOGY PROTEIN 31"/>
    <property type="match status" value="1"/>
</dbReference>
<name>G8ZM35_TORDE</name>
<feature type="transmembrane region" description="Helical" evidence="11">
    <location>
        <begin position="119"/>
        <end position="146"/>
    </location>
</feature>
<dbReference type="InterPro" id="IPR012571">
    <property type="entry name" value="Mdm31/Mdm32"/>
</dbReference>
<protein>
    <recommendedName>
        <fullName evidence="10">Mitochondrial distribution and morphology protein 32</fullName>
    </recommendedName>
</protein>
<dbReference type="HOGENOM" id="CLU_016236_3_0_1"/>
<dbReference type="GO" id="GO:0007005">
    <property type="term" value="P:mitochondrion organization"/>
    <property type="evidence" value="ECO:0007669"/>
    <property type="project" value="EnsemblFungi"/>
</dbReference>
<comment type="function">
    <text evidence="9">Involved in the organization of the mitochondrial membranes and the global structure of the mitochondria. Also required for mitochondrial distribution and mobility as well as for the maintenance of mitochondrial DNA nucleoids structures.</text>
</comment>
<organism evidence="12 13">
    <name type="scientific">Torulaspora delbrueckii</name>
    <name type="common">Yeast</name>
    <name type="synonym">Candida colliculosa</name>
    <dbReference type="NCBI Taxonomy" id="4950"/>
    <lineage>
        <taxon>Eukaryota</taxon>
        <taxon>Fungi</taxon>
        <taxon>Dikarya</taxon>
        <taxon>Ascomycota</taxon>
        <taxon>Saccharomycotina</taxon>
        <taxon>Saccharomycetes</taxon>
        <taxon>Saccharomycetales</taxon>
        <taxon>Saccharomycetaceae</taxon>
        <taxon>Torulaspora</taxon>
    </lineage>
</organism>
<keyword evidence="6 11" id="KW-1133">Transmembrane helix</keyword>
<dbReference type="Pfam" id="PF08118">
    <property type="entry name" value="MDM31_MDM32"/>
    <property type="match status" value="1"/>
</dbReference>
<evidence type="ECO:0000256" key="9">
    <source>
        <dbReference type="ARBA" id="ARBA00025191"/>
    </source>
</evidence>
<keyword evidence="4" id="KW-0999">Mitochondrion inner membrane</keyword>
<dbReference type="FunCoup" id="G8ZM35">
    <property type="interactions" value="55"/>
</dbReference>
<comment type="subcellular location">
    <subcellularLocation>
        <location evidence="1">Mitochondrion inner membrane</location>
        <topology evidence="1">Multi-pass membrane protein</topology>
    </subcellularLocation>
</comment>
<evidence type="ECO:0000256" key="1">
    <source>
        <dbReference type="ARBA" id="ARBA00004448"/>
    </source>
</evidence>
<comment type="similarity">
    <text evidence="2">Belongs to the MDM31/MDM32 family.</text>
</comment>
<dbReference type="KEGG" id="tdl:TDEL_0A03470"/>
<keyword evidence="5" id="KW-0809">Transit peptide</keyword>
<reference evidence="12 13" key="1">
    <citation type="journal article" date="2011" name="Proc. Natl. Acad. Sci. U.S.A.">
        <title>Evolutionary erosion of yeast sex chromosomes by mating-type switching accidents.</title>
        <authorList>
            <person name="Gordon J.L."/>
            <person name="Armisen D."/>
            <person name="Proux-Wera E."/>
            <person name="Oheigeartaigh S.S."/>
            <person name="Byrne K.P."/>
            <person name="Wolfe K.H."/>
        </authorList>
    </citation>
    <scope>NUCLEOTIDE SEQUENCE [LARGE SCALE GENOMIC DNA]</scope>
    <source>
        <strain evidence="13">ATCC 10662 / CBS 1146 / NBRC 0425 / NCYC 2629 / NRRL Y-866</strain>
    </source>
</reference>
<dbReference type="OrthoDB" id="17678at2759"/>
<dbReference type="RefSeq" id="XP_003678890.1">
    <property type="nucleotide sequence ID" value="XM_003678842.1"/>
</dbReference>
<keyword evidence="7" id="KW-0496">Mitochondrion</keyword>
<sequence length="593" mass="69323">MRPFYSRTLIWTSISSFCSRNAFRTHSALKGQYNFSKLRCLHSGSTFMNRSSERHEDLMSKNTDYLHVQNILLRKNQERMNKKQVLSEATNFYERFKINTKWLLIRGNRPFSANEISTMFSWLLISQIVWIILGTTTFVSILLLIFNTVFAKEMVGKCIGKLLNVFLEDVDIKFEDALVPEWKKGCIRFNKVELKTINRDDSVDQSADNSEQNLKFSLKFHEIELTLSLKKWLLGNGPINDLSVYGMRGDVSVNYAYEQTPQDLFIDWFSNKEYRLGRVQLTDSCVNIHDEQLDMKYRVSIYNLVMPQLRFEWMIPDFFNADVATGAINHSLFTIHKRQHKLVYSNELERDLSPWKRITRLKLDSINVKDLGLNKSNVFNWFEDGNLEITADIMLPHESDENKENKYMVLDFRFKFKDLRARFPDNAPRLSTGEELISLEELKPLISFINTQNGYFRSMVNIENTNAVWNAPNVSVNKVVSYPNVTVIPSAQWNDGEDEVGSKGQEIIKFHEQPFHNNNEIVLRCRIAKNIQELNDKVMFQETGVYDTLSMELYVDLIRMVEEWEYKKKNDFMKLWGTTVASQLLLFGIGAMV</sequence>
<evidence type="ECO:0000256" key="8">
    <source>
        <dbReference type="ARBA" id="ARBA00023136"/>
    </source>
</evidence>
<proteinExistence type="inferred from homology"/>
<dbReference type="GO" id="GO:0005743">
    <property type="term" value="C:mitochondrial inner membrane"/>
    <property type="evidence" value="ECO:0007669"/>
    <property type="project" value="UniProtKB-SubCell"/>
</dbReference>
<evidence type="ECO:0000256" key="5">
    <source>
        <dbReference type="ARBA" id="ARBA00022946"/>
    </source>
</evidence>